<dbReference type="PANTHER" id="PTHR15726:SF5">
    <property type="entry name" value="RAB11 FAMILY-INTERACTING PROTEIN 4"/>
    <property type="match status" value="1"/>
</dbReference>
<protein>
    <submittedName>
        <fullName evidence="16">Rab11 family-interacting protein 4B isoform X2</fullName>
    </submittedName>
</protein>
<keyword evidence="11" id="KW-0968">Cytoplasmic vesicle</keyword>
<dbReference type="Gene3D" id="1.10.238.10">
    <property type="entry name" value="EF-hand"/>
    <property type="match status" value="1"/>
</dbReference>
<keyword evidence="5" id="KW-0813">Transport</keyword>
<dbReference type="GO" id="GO:0032465">
    <property type="term" value="P:regulation of cytokinesis"/>
    <property type="evidence" value="ECO:0007669"/>
    <property type="project" value="TreeGrafter"/>
</dbReference>
<dbReference type="GO" id="GO:0030496">
    <property type="term" value="C:midbody"/>
    <property type="evidence" value="ECO:0007669"/>
    <property type="project" value="UniProtKB-SubCell"/>
</dbReference>
<evidence type="ECO:0000256" key="11">
    <source>
        <dbReference type="ARBA" id="ARBA00023329"/>
    </source>
</evidence>
<dbReference type="EMBL" id="OY660866">
    <property type="protein sequence ID" value="CAJ1053571.1"/>
    <property type="molecule type" value="Genomic_DNA"/>
</dbReference>
<dbReference type="AlphaFoldDB" id="A0AAV1EXK5"/>
<feature type="coiled-coil region" evidence="12">
    <location>
        <begin position="539"/>
        <end position="566"/>
    </location>
</feature>
<feature type="compositionally biased region" description="Basic and acidic residues" evidence="13">
    <location>
        <begin position="147"/>
        <end position="159"/>
    </location>
</feature>
<sequence>MDEEFLPEPEHLLTFVRKLKEVFDLCDGDSDGLIRREDLVKLASQFGKEEQVKKLVICLDCDSHGRITFKDFCRGVLAIKGYAGIPKKKNGAQFITGSYKTTESCNKGVEEELVRPVIMCTRAYPDPVPECQLFPGEVDEPEEEVADEGKERESDRDSAVESTQGSDTSDGPIRPGDKEDALGDLFFPGEKIGHTSISVTSDLSTRSSASLNEEQFEDYGEGEEPDYTPSSPCPDDETRTNGYSDLGSSVPSSAGQTPRKVRQHYTSELMDVYCSQCSKKVNLLNDLEARLKNLKANSPNRKISSTAFGRQLLHNSNLSSSNGSTEDLFRDSIDSCDIDINEKVSSLEKKVAELENEILLNGDLKSKLKQENTQLVHRVNELEEQLKDQETRAEQNLQAELRRHREAYSKMERDKNTQIELLTNKARQLEEENNDFAMNMCRLKSQTEKLDEEKQRMTDKLEDTSLRLKDEMDLYRKMMDKLRQNRLQFQKEKEDMQELIEDLRRELEHLQLFKLETERPGRSRSSSSSLADFNSRTREVELEHEVKRLKQENQKLREQNDELNGQILSLSLYEAKSLFATQTKAQSLAAEIDNASRDQLMEALKEQEEINSRLRQYMDKIILSILDHNPSILEIKN</sequence>
<evidence type="ECO:0000256" key="4">
    <source>
        <dbReference type="ARBA" id="ARBA00004654"/>
    </source>
</evidence>
<feature type="compositionally biased region" description="Polar residues" evidence="13">
    <location>
        <begin position="240"/>
        <end position="256"/>
    </location>
</feature>
<dbReference type="InterPro" id="IPR011992">
    <property type="entry name" value="EF-hand-dom_pair"/>
</dbReference>
<keyword evidence="6" id="KW-0132">Cell division</keyword>
<dbReference type="InterPro" id="IPR051977">
    <property type="entry name" value="Rab11-interacting_regulator"/>
</dbReference>
<evidence type="ECO:0000256" key="1">
    <source>
        <dbReference type="ARBA" id="ARBA00004214"/>
    </source>
</evidence>
<dbReference type="InterPro" id="IPR037245">
    <property type="entry name" value="FIP-RBD_C_sf"/>
</dbReference>
<evidence type="ECO:0000256" key="6">
    <source>
        <dbReference type="ARBA" id="ARBA00022618"/>
    </source>
</evidence>
<dbReference type="GO" id="GO:0005509">
    <property type="term" value="F:calcium ion binding"/>
    <property type="evidence" value="ECO:0007669"/>
    <property type="project" value="InterPro"/>
</dbReference>
<evidence type="ECO:0000256" key="9">
    <source>
        <dbReference type="ARBA" id="ARBA00023136"/>
    </source>
</evidence>
<evidence type="ECO:0000256" key="2">
    <source>
        <dbReference type="ARBA" id="ARBA00004541"/>
    </source>
</evidence>
<dbReference type="InterPro" id="IPR057316">
    <property type="entry name" value="Rab11-FIP3/4_dom"/>
</dbReference>
<accession>A0AAV1EXK5</accession>
<keyword evidence="7" id="KW-0967">Endosome</keyword>
<feature type="domain" description="EF-hand" evidence="14">
    <location>
        <begin position="14"/>
        <end position="49"/>
    </location>
</feature>
<dbReference type="InterPro" id="IPR002048">
    <property type="entry name" value="EF_hand_dom"/>
</dbReference>
<evidence type="ECO:0000313" key="16">
    <source>
        <dbReference type="EMBL" id="CAJ1053571.1"/>
    </source>
</evidence>
<dbReference type="PROSITE" id="PS50222">
    <property type="entry name" value="EF_HAND_2"/>
    <property type="match status" value="1"/>
</dbReference>
<dbReference type="Proteomes" id="UP001178508">
    <property type="component" value="Chromosome 3"/>
</dbReference>
<dbReference type="Gene3D" id="1.20.5.2440">
    <property type="match status" value="1"/>
</dbReference>
<evidence type="ECO:0000313" key="17">
    <source>
        <dbReference type="Proteomes" id="UP001178508"/>
    </source>
</evidence>
<dbReference type="PROSITE" id="PS51511">
    <property type="entry name" value="FIP_RBD"/>
    <property type="match status" value="1"/>
</dbReference>
<dbReference type="PANTHER" id="PTHR15726">
    <property type="entry name" value="RAB11-FAMILY INTERACTING PROTEIN"/>
    <property type="match status" value="1"/>
</dbReference>
<feature type="domain" description="FIP-RBD" evidence="15">
    <location>
        <begin position="574"/>
        <end position="636"/>
    </location>
</feature>
<evidence type="ECO:0000256" key="13">
    <source>
        <dbReference type="SAM" id="MobiDB-lite"/>
    </source>
</evidence>
<evidence type="ECO:0000259" key="15">
    <source>
        <dbReference type="PROSITE" id="PS51511"/>
    </source>
</evidence>
<evidence type="ECO:0000256" key="12">
    <source>
        <dbReference type="SAM" id="Coils"/>
    </source>
</evidence>
<organism evidence="16 17">
    <name type="scientific">Xyrichtys novacula</name>
    <name type="common">Pearly razorfish</name>
    <name type="synonym">Hemipteronotus novacula</name>
    <dbReference type="NCBI Taxonomy" id="13765"/>
    <lineage>
        <taxon>Eukaryota</taxon>
        <taxon>Metazoa</taxon>
        <taxon>Chordata</taxon>
        <taxon>Craniata</taxon>
        <taxon>Vertebrata</taxon>
        <taxon>Euteleostomi</taxon>
        <taxon>Actinopterygii</taxon>
        <taxon>Neopterygii</taxon>
        <taxon>Teleostei</taxon>
        <taxon>Neoteleostei</taxon>
        <taxon>Acanthomorphata</taxon>
        <taxon>Eupercaria</taxon>
        <taxon>Labriformes</taxon>
        <taxon>Labridae</taxon>
        <taxon>Xyrichtys</taxon>
    </lineage>
</organism>
<name>A0AAV1EXK5_XYRNO</name>
<keyword evidence="17" id="KW-1185">Reference proteome</keyword>
<dbReference type="Pfam" id="PF09457">
    <property type="entry name" value="RBD-FIP"/>
    <property type="match status" value="1"/>
</dbReference>
<feature type="coiled-coil region" evidence="12">
    <location>
        <begin position="337"/>
        <end position="513"/>
    </location>
</feature>
<evidence type="ECO:0000259" key="14">
    <source>
        <dbReference type="PROSITE" id="PS50222"/>
    </source>
</evidence>
<dbReference type="SUPFAM" id="SSF144270">
    <property type="entry name" value="Eferin C-derminal domain-like"/>
    <property type="match status" value="1"/>
</dbReference>
<dbReference type="GO" id="GO:0055038">
    <property type="term" value="C:recycling endosome membrane"/>
    <property type="evidence" value="ECO:0007669"/>
    <property type="project" value="UniProtKB-SubCell"/>
</dbReference>
<evidence type="ECO:0000256" key="10">
    <source>
        <dbReference type="ARBA" id="ARBA00023306"/>
    </source>
</evidence>
<proteinExistence type="predicted"/>
<feature type="compositionally biased region" description="Polar residues" evidence="13">
    <location>
        <begin position="160"/>
        <end position="169"/>
    </location>
</feature>
<keyword evidence="9" id="KW-0472">Membrane</keyword>
<feature type="region of interest" description="Disordered" evidence="13">
    <location>
        <begin position="517"/>
        <end position="537"/>
    </location>
</feature>
<dbReference type="FunFam" id="1.20.5.2440:FF:000001">
    <property type="entry name" value="RAB11 family interacting protein 4"/>
    <property type="match status" value="1"/>
</dbReference>
<dbReference type="SUPFAM" id="SSF47473">
    <property type="entry name" value="EF-hand"/>
    <property type="match status" value="1"/>
</dbReference>
<dbReference type="InterPro" id="IPR019018">
    <property type="entry name" value="Rab-bd_FIP-RBD"/>
</dbReference>
<feature type="compositionally biased region" description="Acidic residues" evidence="13">
    <location>
        <begin position="214"/>
        <end position="226"/>
    </location>
</feature>
<evidence type="ECO:0000256" key="3">
    <source>
        <dbReference type="ARBA" id="ARBA00004626"/>
    </source>
</evidence>
<comment type="subcellular location">
    <subcellularLocation>
        <location evidence="3">Cleavage furrow</location>
    </subcellularLocation>
    <subcellularLocation>
        <location evidence="2">Cytoplasmic vesicle</location>
    </subcellularLocation>
    <subcellularLocation>
        <location evidence="1">Midbody</location>
    </subcellularLocation>
    <subcellularLocation>
        <location evidence="4">Recycling endosome membrane</location>
        <topology evidence="4">Peripheral membrane protein</topology>
    </subcellularLocation>
</comment>
<reference evidence="16" key="1">
    <citation type="submission" date="2023-08" db="EMBL/GenBank/DDBJ databases">
        <authorList>
            <person name="Alioto T."/>
            <person name="Alioto T."/>
            <person name="Gomez Garrido J."/>
        </authorList>
    </citation>
    <scope>NUCLEOTIDE SEQUENCE</scope>
</reference>
<dbReference type="GO" id="GO:0032456">
    <property type="term" value="P:endocytic recycling"/>
    <property type="evidence" value="ECO:0007669"/>
    <property type="project" value="TreeGrafter"/>
</dbReference>
<gene>
    <name evidence="16" type="ORF">XNOV1_A038293</name>
</gene>
<dbReference type="Pfam" id="PF13499">
    <property type="entry name" value="EF-hand_7"/>
    <property type="match status" value="1"/>
</dbReference>
<feature type="region of interest" description="Disordered" evidence="13">
    <location>
        <begin position="131"/>
        <end position="260"/>
    </location>
</feature>
<keyword evidence="10" id="KW-0131">Cell cycle</keyword>
<feature type="compositionally biased region" description="Acidic residues" evidence="13">
    <location>
        <begin position="137"/>
        <end position="146"/>
    </location>
</feature>
<dbReference type="Pfam" id="PF25450">
    <property type="entry name" value="Rab11-FIP3"/>
    <property type="match status" value="1"/>
</dbReference>
<dbReference type="SMART" id="SM00054">
    <property type="entry name" value="EFh"/>
    <property type="match status" value="2"/>
</dbReference>
<dbReference type="GO" id="GO:0030139">
    <property type="term" value="C:endocytic vesicle"/>
    <property type="evidence" value="ECO:0007669"/>
    <property type="project" value="TreeGrafter"/>
</dbReference>
<dbReference type="GO" id="GO:0032154">
    <property type="term" value="C:cleavage furrow"/>
    <property type="evidence" value="ECO:0007669"/>
    <property type="project" value="UniProtKB-SubCell"/>
</dbReference>
<feature type="compositionally biased region" description="Polar residues" evidence="13">
    <location>
        <begin position="195"/>
        <end position="212"/>
    </location>
</feature>
<evidence type="ECO:0000256" key="5">
    <source>
        <dbReference type="ARBA" id="ARBA00022448"/>
    </source>
</evidence>
<dbReference type="CDD" id="cd00051">
    <property type="entry name" value="EFh"/>
    <property type="match status" value="1"/>
</dbReference>
<dbReference type="GO" id="GO:0051301">
    <property type="term" value="P:cell division"/>
    <property type="evidence" value="ECO:0007669"/>
    <property type="project" value="UniProtKB-KW"/>
</dbReference>
<keyword evidence="8 12" id="KW-0175">Coiled coil</keyword>
<evidence type="ECO:0000256" key="7">
    <source>
        <dbReference type="ARBA" id="ARBA00022753"/>
    </source>
</evidence>
<evidence type="ECO:0000256" key="8">
    <source>
        <dbReference type="ARBA" id="ARBA00023054"/>
    </source>
</evidence>